<dbReference type="PRINTS" id="PR00102">
    <property type="entry name" value="OTCASE"/>
</dbReference>
<feature type="binding site" evidence="7">
    <location>
        <position position="105"/>
    </location>
    <ligand>
        <name>carbamoyl phosphate</name>
        <dbReference type="ChEBI" id="CHEBI:58228"/>
    </ligand>
</feature>
<dbReference type="PROSITE" id="PS00097">
    <property type="entry name" value="CARBAMOYLTRANSFERASE"/>
    <property type="match status" value="1"/>
</dbReference>
<dbReference type="FunFam" id="3.40.50.1370:FF:000008">
    <property type="entry name" value="Ornithine carbamoyltransferase"/>
    <property type="match status" value="1"/>
</dbReference>
<protein>
    <recommendedName>
        <fullName evidence="3 7">Ornithine carbamoyltransferase</fullName>
        <shortName evidence="7">OTCase</shortName>
        <ecNumber evidence="3 7">2.1.3.3</ecNumber>
    </recommendedName>
</protein>
<feature type="domain" description="Aspartate/ornithine carbamoyltransferase Asp/Orn-binding" evidence="8">
    <location>
        <begin position="152"/>
        <end position="323"/>
    </location>
</feature>
<dbReference type="SUPFAM" id="SSF53671">
    <property type="entry name" value="Aspartate/ornithine carbamoyltransferase"/>
    <property type="match status" value="1"/>
</dbReference>
<proteinExistence type="inferred from homology"/>
<accession>A0A6I2GJ25</accession>
<comment type="similarity">
    <text evidence="2 7">Belongs to the aspartate/ornithine carbamoyltransferase superfamily. OTCase family.</text>
</comment>
<evidence type="ECO:0000313" key="11">
    <source>
        <dbReference type="Proteomes" id="UP000430975"/>
    </source>
</evidence>
<dbReference type="NCBIfam" id="NF001986">
    <property type="entry name" value="PRK00779.1"/>
    <property type="match status" value="1"/>
</dbReference>
<reference evidence="10 11" key="1">
    <citation type="submission" date="2019-11" db="EMBL/GenBank/DDBJ databases">
        <title>Characterisation of Fundicoccus ignavus gen. nov. sp. nov., a novel genus of the family Aerococcaceae isolated from bulk tank milk.</title>
        <authorList>
            <person name="Siebert A."/>
            <person name="Huptas C."/>
            <person name="Wenning M."/>
            <person name="Scherer S."/>
            <person name="Doll E.V."/>
        </authorList>
    </citation>
    <scope>NUCLEOTIDE SEQUENCE [LARGE SCALE GENOMIC DNA]</scope>
    <source>
        <strain evidence="10 11">WS4759</strain>
    </source>
</reference>
<evidence type="ECO:0000259" key="8">
    <source>
        <dbReference type="Pfam" id="PF00185"/>
    </source>
</evidence>
<dbReference type="GO" id="GO:0019240">
    <property type="term" value="P:citrulline biosynthetic process"/>
    <property type="evidence" value="ECO:0007669"/>
    <property type="project" value="TreeGrafter"/>
</dbReference>
<dbReference type="InterPro" id="IPR006131">
    <property type="entry name" value="Asp_carbamoyltransf_Asp/Orn-bd"/>
</dbReference>
<dbReference type="EC" id="2.1.3.3" evidence="3 7"/>
<feature type="binding site" evidence="7">
    <location>
        <position position="164"/>
    </location>
    <ligand>
        <name>L-ornithine</name>
        <dbReference type="ChEBI" id="CHEBI:46911"/>
    </ligand>
</feature>
<dbReference type="Proteomes" id="UP000430975">
    <property type="component" value="Unassembled WGS sequence"/>
</dbReference>
<dbReference type="PANTHER" id="PTHR45753:SF1">
    <property type="entry name" value="ORNITHINE CARBAMOYLTRANSFERASE, CATABOLIC"/>
    <property type="match status" value="1"/>
</dbReference>
<evidence type="ECO:0000259" key="9">
    <source>
        <dbReference type="Pfam" id="PF02729"/>
    </source>
</evidence>
<dbReference type="PRINTS" id="PR00100">
    <property type="entry name" value="AOTCASE"/>
</dbReference>
<dbReference type="InterPro" id="IPR006130">
    <property type="entry name" value="Asp/Orn_carbamoylTrfase"/>
</dbReference>
<dbReference type="InterPro" id="IPR036901">
    <property type="entry name" value="Asp/Orn_carbamoylTrfase_sf"/>
</dbReference>
<comment type="catalytic activity">
    <reaction evidence="6 7">
        <text>carbamoyl phosphate + L-ornithine = L-citrulline + phosphate + H(+)</text>
        <dbReference type="Rhea" id="RHEA:19513"/>
        <dbReference type="ChEBI" id="CHEBI:15378"/>
        <dbReference type="ChEBI" id="CHEBI:43474"/>
        <dbReference type="ChEBI" id="CHEBI:46911"/>
        <dbReference type="ChEBI" id="CHEBI:57743"/>
        <dbReference type="ChEBI" id="CHEBI:58228"/>
        <dbReference type="EC" id="2.1.3.3"/>
    </reaction>
</comment>
<name>A0A6I2GJ25_9LACT</name>
<keyword evidence="4 7" id="KW-0963">Cytoplasm</keyword>
<dbReference type="GO" id="GO:0005737">
    <property type="term" value="C:cytoplasm"/>
    <property type="evidence" value="ECO:0007669"/>
    <property type="project" value="UniProtKB-SubCell"/>
</dbReference>
<dbReference type="InterPro" id="IPR006132">
    <property type="entry name" value="Asp/Orn_carbamoyltranf_P-bd"/>
</dbReference>
<evidence type="ECO:0000256" key="2">
    <source>
        <dbReference type="ARBA" id="ARBA00007805"/>
    </source>
</evidence>
<dbReference type="GO" id="GO:0016597">
    <property type="term" value="F:amino acid binding"/>
    <property type="evidence" value="ECO:0007669"/>
    <property type="project" value="InterPro"/>
</dbReference>
<evidence type="ECO:0000256" key="4">
    <source>
        <dbReference type="ARBA" id="ARBA00022490"/>
    </source>
</evidence>
<feature type="binding site" evidence="7">
    <location>
        <begin position="268"/>
        <end position="269"/>
    </location>
    <ligand>
        <name>carbamoyl phosphate</name>
        <dbReference type="ChEBI" id="CHEBI:58228"/>
    </ligand>
</feature>
<feature type="binding site" evidence="7">
    <location>
        <begin position="54"/>
        <end position="57"/>
    </location>
    <ligand>
        <name>carbamoyl phosphate</name>
        <dbReference type="ChEBI" id="CHEBI:58228"/>
    </ligand>
</feature>
<dbReference type="RefSeq" id="WP_153863391.1">
    <property type="nucleotide sequence ID" value="NZ_WJQS01000003.1"/>
</dbReference>
<feature type="binding site" evidence="7">
    <location>
        <position position="228"/>
    </location>
    <ligand>
        <name>L-ornithine</name>
        <dbReference type="ChEBI" id="CHEBI:46911"/>
    </ligand>
</feature>
<dbReference type="GO" id="GO:0004585">
    <property type="term" value="F:ornithine carbamoyltransferase activity"/>
    <property type="evidence" value="ECO:0007669"/>
    <property type="project" value="UniProtKB-UniRule"/>
</dbReference>
<evidence type="ECO:0000256" key="3">
    <source>
        <dbReference type="ARBA" id="ARBA00013007"/>
    </source>
</evidence>
<dbReference type="Pfam" id="PF00185">
    <property type="entry name" value="OTCace"/>
    <property type="match status" value="1"/>
</dbReference>
<evidence type="ECO:0000256" key="5">
    <source>
        <dbReference type="ARBA" id="ARBA00022679"/>
    </source>
</evidence>
<keyword evidence="5 7" id="KW-0808">Transferase</keyword>
<comment type="subcellular location">
    <subcellularLocation>
        <location evidence="1 7">Cytoplasm</location>
    </subcellularLocation>
</comment>
<dbReference type="EMBL" id="WJQS01000003">
    <property type="protein sequence ID" value="MRI85279.1"/>
    <property type="molecule type" value="Genomic_DNA"/>
</dbReference>
<feature type="binding site" evidence="7">
    <location>
        <position position="313"/>
    </location>
    <ligand>
        <name>carbamoyl phosphate</name>
        <dbReference type="ChEBI" id="CHEBI:58228"/>
    </ligand>
</feature>
<dbReference type="InterPro" id="IPR002292">
    <property type="entry name" value="Orn/put_carbamltrans"/>
</dbReference>
<dbReference type="AlphaFoldDB" id="A0A6I2GJ25"/>
<feature type="binding site" evidence="7">
    <location>
        <begin position="132"/>
        <end position="135"/>
    </location>
    <ligand>
        <name>carbamoyl phosphate</name>
        <dbReference type="ChEBI" id="CHEBI:58228"/>
    </ligand>
</feature>
<dbReference type="PANTHER" id="PTHR45753">
    <property type="entry name" value="ORNITHINE CARBAMOYLTRANSFERASE, MITOCHONDRIAL"/>
    <property type="match status" value="1"/>
</dbReference>
<dbReference type="Gene3D" id="3.40.50.1370">
    <property type="entry name" value="Aspartate/ornithine carbamoyltransferase"/>
    <property type="match status" value="2"/>
</dbReference>
<comment type="caution">
    <text evidence="10">The sequence shown here is derived from an EMBL/GenBank/DDBJ whole genome shotgun (WGS) entry which is preliminary data.</text>
</comment>
<organism evidence="10 11">
    <name type="scientific">Fundicoccus ignavus</name>
    <dbReference type="NCBI Taxonomy" id="2664442"/>
    <lineage>
        <taxon>Bacteria</taxon>
        <taxon>Bacillati</taxon>
        <taxon>Bacillota</taxon>
        <taxon>Bacilli</taxon>
        <taxon>Lactobacillales</taxon>
        <taxon>Aerococcaceae</taxon>
        <taxon>Fundicoccus</taxon>
    </lineage>
</organism>
<dbReference type="HAMAP" id="MF_01109">
    <property type="entry name" value="OTCase"/>
    <property type="match status" value="1"/>
</dbReference>
<dbReference type="NCBIfam" id="TIGR00658">
    <property type="entry name" value="orni_carb_tr"/>
    <property type="match status" value="1"/>
</dbReference>
<feature type="binding site" evidence="7">
    <location>
        <position position="81"/>
    </location>
    <ligand>
        <name>carbamoyl phosphate</name>
        <dbReference type="ChEBI" id="CHEBI:58228"/>
    </ligand>
</feature>
<dbReference type="GO" id="GO:0042450">
    <property type="term" value="P:L-arginine biosynthetic process via ornithine"/>
    <property type="evidence" value="ECO:0007669"/>
    <property type="project" value="UniProtKB-UniRule"/>
</dbReference>
<dbReference type="Pfam" id="PF02729">
    <property type="entry name" value="OTCace_N"/>
    <property type="match status" value="1"/>
</dbReference>
<feature type="domain" description="Aspartate/ornithine carbamoyltransferase carbamoyl-P binding" evidence="9">
    <location>
        <begin position="5"/>
        <end position="145"/>
    </location>
</feature>
<sequence>MFQGRNFIKIQDFSQKEIEYLIDFAIHLKKLKQARIPHEYLKGQNIALLFDKTSTRTRASFVVAANDLGAKVEFLGPSDIQLGKKETVKDSAVVFGSMFDGIEYRVSSQSDVEEMAEFAGVPVWNGMTDLWHPMQMLADYMTLKEEFGKLVGLKLTYVGDGRNNVARSLLITGALLGVNVSIASPEELLPSEDVVEEALELASASGAVIEITTDAIKAVTNANAIYTDVWVSMGEESQFEERIRLLKPYQVNRALIEKASDHVIFMHCLPAFHDNKTTISQMTLTQYGLAEMEVTDEVFNGTWARQFPQAENRLHTAKAVMAATNGNLFIPTID</sequence>
<evidence type="ECO:0000313" key="10">
    <source>
        <dbReference type="EMBL" id="MRI85279.1"/>
    </source>
</evidence>
<keyword evidence="11" id="KW-1185">Reference proteome</keyword>
<gene>
    <name evidence="10" type="primary">argF</name>
    <name evidence="10" type="ORF">GIY09_05240</name>
</gene>
<evidence type="ECO:0000256" key="1">
    <source>
        <dbReference type="ARBA" id="ARBA00004496"/>
    </source>
</evidence>
<dbReference type="InterPro" id="IPR024904">
    <property type="entry name" value="OTCase_ArgI"/>
</dbReference>
<evidence type="ECO:0000256" key="7">
    <source>
        <dbReference type="HAMAP-Rule" id="MF_01109"/>
    </source>
</evidence>
<feature type="binding site" evidence="7">
    <location>
        <begin position="232"/>
        <end position="233"/>
    </location>
    <ligand>
        <name>L-ornithine</name>
        <dbReference type="ChEBI" id="CHEBI:46911"/>
    </ligand>
</feature>
<evidence type="ECO:0000256" key="6">
    <source>
        <dbReference type="ARBA" id="ARBA00048772"/>
    </source>
</evidence>